<proteinExistence type="predicted"/>
<sequence length="345" mass="38974">MPSNSPADNPLDSTSSAPSLVIGAAFTLDDSQAPNLKTMSRRNVYWQNIAVMMATARMFAPAGAELIVFSTDPPTKEAAPILAAVDANIVDTPFQYRPPKNFYHAFNGAFYLLDAMNWCAANRAKNCDYLFLDPDCVMTGDINAMQATLRTSDIIAYELPYRRDWRNSGLLHDDLCALCREFSGRADTSGVKQYGGELYAFNATGLQQLTSALPEVWEANLARFAAGKAKFNTEEHLISYLFWRDAPRIYDAKGRFVKRFWTGTRYRNYRKGEEALPVWHLPAEKDRGIPRIFKDIETQKFGLTSTDREKTKRYLASSLGLQGDWSREICFRFLSMMGKSWQGLP</sequence>
<dbReference type="EMBL" id="CP053923">
    <property type="protein sequence ID" value="QNT70747.1"/>
    <property type="molecule type" value="Genomic_DNA"/>
</dbReference>
<evidence type="ECO:0000313" key="1">
    <source>
        <dbReference type="EMBL" id="QNT70747.1"/>
    </source>
</evidence>
<gene>
    <name evidence="1" type="ORF">HQ394_17220</name>
</gene>
<accession>A0A7H1N4W1</accession>
<protein>
    <submittedName>
        <fullName evidence="1">Uncharacterized protein</fullName>
    </submittedName>
</protein>
<organism evidence="1 2">
    <name type="scientific">Defluviicoccus vanus</name>
    <dbReference type="NCBI Taxonomy" id="111831"/>
    <lineage>
        <taxon>Bacteria</taxon>
        <taxon>Pseudomonadati</taxon>
        <taxon>Pseudomonadota</taxon>
        <taxon>Alphaproteobacteria</taxon>
        <taxon>Rhodospirillales</taxon>
        <taxon>Rhodospirillaceae</taxon>
        <taxon>Defluviicoccus</taxon>
    </lineage>
</organism>
<dbReference type="AlphaFoldDB" id="A0A7H1N4W1"/>
<reference evidence="1 2" key="1">
    <citation type="submission" date="2020-05" db="EMBL/GenBank/DDBJ databases">
        <title>Complete closed genome sequence of Defluviicoccus vanus.</title>
        <authorList>
            <person name="Bessarab I."/>
            <person name="Arumugam K."/>
            <person name="Maszenan A.M."/>
            <person name="Seviour R.J."/>
            <person name="Williams R.B."/>
        </authorList>
    </citation>
    <scope>NUCLEOTIDE SEQUENCE [LARGE SCALE GENOMIC DNA]</scope>
    <source>
        <strain evidence="1 2">Ben 114</strain>
    </source>
</reference>
<keyword evidence="2" id="KW-1185">Reference proteome</keyword>
<dbReference type="RefSeq" id="WP_190261220.1">
    <property type="nucleotide sequence ID" value="NZ_CP053923.1"/>
</dbReference>
<name>A0A7H1N4W1_9PROT</name>
<dbReference type="Proteomes" id="UP000516369">
    <property type="component" value="Chromosome"/>
</dbReference>
<dbReference type="KEGG" id="dvn:HQ394_17220"/>
<evidence type="ECO:0000313" key="2">
    <source>
        <dbReference type="Proteomes" id="UP000516369"/>
    </source>
</evidence>